<protein>
    <submittedName>
        <fullName evidence="1">Uncharacterized protein</fullName>
    </submittedName>
</protein>
<organism evidence="1 2">
    <name type="scientific">Portunus trituberculatus</name>
    <name type="common">Swimming crab</name>
    <name type="synonym">Neptunus trituberculatus</name>
    <dbReference type="NCBI Taxonomy" id="210409"/>
    <lineage>
        <taxon>Eukaryota</taxon>
        <taxon>Metazoa</taxon>
        <taxon>Ecdysozoa</taxon>
        <taxon>Arthropoda</taxon>
        <taxon>Crustacea</taxon>
        <taxon>Multicrustacea</taxon>
        <taxon>Malacostraca</taxon>
        <taxon>Eumalacostraca</taxon>
        <taxon>Eucarida</taxon>
        <taxon>Decapoda</taxon>
        <taxon>Pleocyemata</taxon>
        <taxon>Brachyura</taxon>
        <taxon>Eubrachyura</taxon>
        <taxon>Portunoidea</taxon>
        <taxon>Portunidae</taxon>
        <taxon>Portuninae</taxon>
        <taxon>Portunus</taxon>
    </lineage>
</organism>
<comment type="caution">
    <text evidence="1">The sequence shown here is derived from an EMBL/GenBank/DDBJ whole genome shotgun (WGS) entry which is preliminary data.</text>
</comment>
<dbReference type="Proteomes" id="UP000324222">
    <property type="component" value="Unassembled WGS sequence"/>
</dbReference>
<gene>
    <name evidence="1" type="ORF">E2C01_047873</name>
</gene>
<evidence type="ECO:0000313" key="2">
    <source>
        <dbReference type="Proteomes" id="UP000324222"/>
    </source>
</evidence>
<proteinExistence type="predicted"/>
<sequence>MLLREHGLPICFAAPRFSKNSGFLGSEPRRGCGCGGGGGGDMVQLPFLLPRDDTAAPAEPRGLREH</sequence>
<reference evidence="1 2" key="1">
    <citation type="submission" date="2019-05" db="EMBL/GenBank/DDBJ databases">
        <title>Another draft genome of Portunus trituberculatus and its Hox gene families provides insights of decapod evolution.</title>
        <authorList>
            <person name="Jeong J.-H."/>
            <person name="Song I."/>
            <person name="Kim S."/>
            <person name="Choi T."/>
            <person name="Kim D."/>
            <person name="Ryu S."/>
            <person name="Kim W."/>
        </authorList>
    </citation>
    <scope>NUCLEOTIDE SEQUENCE [LARGE SCALE GENOMIC DNA]</scope>
    <source>
        <tissue evidence="1">Muscle</tissue>
    </source>
</reference>
<accession>A0A5B7GA08</accession>
<evidence type="ECO:0000313" key="1">
    <source>
        <dbReference type="EMBL" id="MPC53968.1"/>
    </source>
</evidence>
<dbReference type="EMBL" id="VSRR010012018">
    <property type="protein sequence ID" value="MPC53968.1"/>
    <property type="molecule type" value="Genomic_DNA"/>
</dbReference>
<dbReference type="AlphaFoldDB" id="A0A5B7GA08"/>
<keyword evidence="2" id="KW-1185">Reference proteome</keyword>
<name>A0A5B7GA08_PORTR</name>